<feature type="compositionally biased region" description="Basic and acidic residues" evidence="1">
    <location>
        <begin position="197"/>
        <end position="216"/>
    </location>
</feature>
<gene>
    <name evidence="2" type="ORF">ACHHYP_00296</name>
</gene>
<dbReference type="InterPro" id="IPR039875">
    <property type="entry name" value="LENG1-like"/>
</dbReference>
<evidence type="ECO:0008006" key="4">
    <source>
        <dbReference type="Google" id="ProtNLM"/>
    </source>
</evidence>
<evidence type="ECO:0000313" key="3">
    <source>
        <dbReference type="Proteomes" id="UP000243579"/>
    </source>
</evidence>
<proteinExistence type="predicted"/>
<accession>A0A1V9ZUP7</accession>
<reference evidence="2 3" key="1">
    <citation type="journal article" date="2014" name="Genome Biol. Evol.">
        <title>The secreted proteins of Achlya hypogyna and Thraustotheca clavata identify the ancestral oomycete secretome and reveal gene acquisitions by horizontal gene transfer.</title>
        <authorList>
            <person name="Misner I."/>
            <person name="Blouin N."/>
            <person name="Leonard G."/>
            <person name="Richards T.A."/>
            <person name="Lane C.E."/>
        </authorList>
    </citation>
    <scope>NUCLEOTIDE SEQUENCE [LARGE SCALE GENOMIC DNA]</scope>
    <source>
        <strain evidence="2 3">ATCC 48635</strain>
    </source>
</reference>
<dbReference type="PANTHER" id="PTHR22093:SF0">
    <property type="entry name" value="LEUKOCYTE RECEPTOR CLUSTER MEMBER 1"/>
    <property type="match status" value="1"/>
</dbReference>
<evidence type="ECO:0000313" key="2">
    <source>
        <dbReference type="EMBL" id="OQS01742.1"/>
    </source>
</evidence>
<sequence length="223" mass="25673">MGGGGLRILKHKKWHVWTRENIEKVRRDERLHEEATRRDFREKRKRDLDSRVEALKRPKQGTTSALPHVNFFEVEPPSATPVEPKSQPKIHPDEGIALGGSLNPAYRPRHRRDKPESNEPWYVRQNEPSSEGEAPRDSFADPMATIVGRPKTFLPSPENDDGALGLDFAGDTVVTTRTELKKAKKAKKKAKCQSSSDRMEQLRRERTEREAAEQRRLQSLLRR</sequence>
<dbReference type="PANTHER" id="PTHR22093">
    <property type="entry name" value="LEUKOCYTE RECEPTOR CLUSTER LRC MEMBER 1"/>
    <property type="match status" value="1"/>
</dbReference>
<dbReference type="AlphaFoldDB" id="A0A1V9ZUP7"/>
<dbReference type="OrthoDB" id="74096at2759"/>
<dbReference type="STRING" id="1202772.A0A1V9ZUP7"/>
<keyword evidence="3" id="KW-1185">Reference proteome</keyword>
<feature type="compositionally biased region" description="Basic and acidic residues" evidence="1">
    <location>
        <begin position="27"/>
        <end position="56"/>
    </location>
</feature>
<evidence type="ECO:0000256" key="1">
    <source>
        <dbReference type="SAM" id="MobiDB-lite"/>
    </source>
</evidence>
<organism evidence="2 3">
    <name type="scientific">Achlya hypogyna</name>
    <name type="common">Oomycete</name>
    <name type="synonym">Protoachlya hypogyna</name>
    <dbReference type="NCBI Taxonomy" id="1202772"/>
    <lineage>
        <taxon>Eukaryota</taxon>
        <taxon>Sar</taxon>
        <taxon>Stramenopiles</taxon>
        <taxon>Oomycota</taxon>
        <taxon>Saprolegniomycetes</taxon>
        <taxon>Saprolegniales</taxon>
        <taxon>Achlyaceae</taxon>
        <taxon>Achlya</taxon>
    </lineage>
</organism>
<comment type="caution">
    <text evidence="2">The sequence shown here is derived from an EMBL/GenBank/DDBJ whole genome shotgun (WGS) entry which is preliminary data.</text>
</comment>
<dbReference type="EMBL" id="JNBR01000001">
    <property type="protein sequence ID" value="OQS01742.1"/>
    <property type="molecule type" value="Genomic_DNA"/>
</dbReference>
<protein>
    <recommendedName>
        <fullName evidence="4">CBF1-interacting co-repressor CIR N-terminal domain-containing protein</fullName>
    </recommendedName>
</protein>
<dbReference type="Proteomes" id="UP000243579">
    <property type="component" value="Unassembled WGS sequence"/>
</dbReference>
<feature type="region of interest" description="Disordered" evidence="1">
    <location>
        <begin position="178"/>
        <end position="223"/>
    </location>
</feature>
<feature type="region of interest" description="Disordered" evidence="1">
    <location>
        <begin position="27"/>
        <end position="166"/>
    </location>
</feature>
<name>A0A1V9ZUP7_ACHHY</name>
<feature type="compositionally biased region" description="Basic residues" evidence="1">
    <location>
        <begin position="182"/>
        <end position="191"/>
    </location>
</feature>